<dbReference type="Proteomes" id="UP000037515">
    <property type="component" value="Unassembled WGS sequence"/>
</dbReference>
<dbReference type="STRING" id="693.AKJ17_18395"/>
<accession>A0A0M0HIF4</accession>
<evidence type="ECO:0000313" key="2">
    <source>
        <dbReference type="EMBL" id="KOO01850.1"/>
    </source>
</evidence>
<dbReference type="RefSeq" id="WP_053397246.1">
    <property type="nucleotide sequence ID" value="NZ_LHPJ01000034.1"/>
</dbReference>
<dbReference type="EMBL" id="LHPJ01000034">
    <property type="protein sequence ID" value="KOO01850.1"/>
    <property type="molecule type" value="Genomic_DNA"/>
</dbReference>
<dbReference type="InterPro" id="IPR018649">
    <property type="entry name" value="SHOCT"/>
</dbReference>
<gene>
    <name evidence="2" type="ORF">AKJ17_18395</name>
</gene>
<evidence type="ECO:0000313" key="3">
    <source>
        <dbReference type="Proteomes" id="UP000037515"/>
    </source>
</evidence>
<dbReference type="AlphaFoldDB" id="A0A0M0HIF4"/>
<proteinExistence type="predicted"/>
<protein>
    <recommendedName>
        <fullName evidence="1">SHOCT domain-containing protein</fullName>
    </recommendedName>
</protein>
<sequence>MSEDRVIGDCPFCRKNTQFRKLSFSENLGTVGDFLGGAFFGGTAKKRQSAKTIFNEATETRAFPNYICESCGAKVMKCSCCKEIIPYQHDGSSHQCLTDMGVTLEHPNNLIEQLERLGVLREKGILTEEEFIQQKNKLLGQG</sequence>
<dbReference type="PATRIC" id="fig|693.5.peg.3740"/>
<organism evidence="2 3">
    <name type="scientific">Vibrio nereis</name>
    <dbReference type="NCBI Taxonomy" id="693"/>
    <lineage>
        <taxon>Bacteria</taxon>
        <taxon>Pseudomonadati</taxon>
        <taxon>Pseudomonadota</taxon>
        <taxon>Gammaproteobacteria</taxon>
        <taxon>Vibrionales</taxon>
        <taxon>Vibrionaceae</taxon>
        <taxon>Vibrio</taxon>
    </lineage>
</organism>
<name>A0A0M0HIF4_VIBNE</name>
<reference evidence="3" key="1">
    <citation type="submission" date="2015-08" db="EMBL/GenBank/DDBJ databases">
        <title>Vibrio galatheae sp. nov., a novel member of the Vibrionaceae family isolated from the Solomon Islands.</title>
        <authorList>
            <person name="Giubergia S."/>
            <person name="Machado H."/>
            <person name="Mateiu R.V."/>
            <person name="Gram L."/>
        </authorList>
    </citation>
    <scope>NUCLEOTIDE SEQUENCE [LARGE SCALE GENOMIC DNA]</scope>
    <source>
        <strain evidence="3">DSM 19584</strain>
    </source>
</reference>
<dbReference type="Pfam" id="PF09851">
    <property type="entry name" value="SHOCT"/>
    <property type="match status" value="1"/>
</dbReference>
<evidence type="ECO:0000259" key="1">
    <source>
        <dbReference type="Pfam" id="PF09851"/>
    </source>
</evidence>
<comment type="caution">
    <text evidence="2">The sequence shown here is derived from an EMBL/GenBank/DDBJ whole genome shotgun (WGS) entry which is preliminary data.</text>
</comment>
<feature type="domain" description="SHOCT" evidence="1">
    <location>
        <begin position="112"/>
        <end position="139"/>
    </location>
</feature>
<keyword evidence="3" id="KW-1185">Reference proteome</keyword>